<dbReference type="OrthoDB" id="3182339at2759"/>
<feature type="non-terminal residue" evidence="1">
    <location>
        <position position="1"/>
    </location>
</feature>
<protein>
    <submittedName>
        <fullName evidence="1">Uncharacterized protein</fullName>
    </submittedName>
</protein>
<evidence type="ECO:0000313" key="1">
    <source>
        <dbReference type="EMBL" id="KAG9241193.1"/>
    </source>
</evidence>
<keyword evidence="2" id="KW-1185">Reference proteome</keyword>
<dbReference type="AlphaFoldDB" id="A0A9P7YWB5"/>
<name>A0A9P7YWB5_9HELO</name>
<proteinExistence type="predicted"/>
<accession>A0A9P7YWB5</accession>
<dbReference type="EMBL" id="MU254255">
    <property type="protein sequence ID" value="KAG9241193.1"/>
    <property type="molecule type" value="Genomic_DNA"/>
</dbReference>
<sequence>WSANIFVTVDSTRIIQNTSGTEDIDSFMRPVRWILHFLAPNTKGSQIVLIMSPYEVKHLLPSIRSSKHVTLHLYAPRLVVHDTPLVLLEFCVIPTVWASSAFPLDIMKLNLFAGQFYIRSYEHYTRLYDFLGLAYQHEGDEVEMSWDEFILPSREHLMATYHSCDFTRTPTDFARAVVVIRRKGHNFEVSHESILRLLAPVSHC</sequence>
<evidence type="ECO:0000313" key="2">
    <source>
        <dbReference type="Proteomes" id="UP000887226"/>
    </source>
</evidence>
<reference evidence="1" key="1">
    <citation type="journal article" date="2021" name="IMA Fungus">
        <title>Genomic characterization of three marine fungi, including Emericellopsis atlantica sp. nov. with signatures of a generalist lifestyle and marine biomass degradation.</title>
        <authorList>
            <person name="Hagestad O.C."/>
            <person name="Hou L."/>
            <person name="Andersen J.H."/>
            <person name="Hansen E.H."/>
            <person name="Altermark B."/>
            <person name="Li C."/>
            <person name="Kuhnert E."/>
            <person name="Cox R.J."/>
            <person name="Crous P.W."/>
            <person name="Spatafora J.W."/>
            <person name="Lail K."/>
            <person name="Amirebrahimi M."/>
            <person name="Lipzen A."/>
            <person name="Pangilinan J."/>
            <person name="Andreopoulos W."/>
            <person name="Hayes R.D."/>
            <person name="Ng V."/>
            <person name="Grigoriev I.V."/>
            <person name="Jackson S.A."/>
            <person name="Sutton T.D.S."/>
            <person name="Dobson A.D.W."/>
            <person name="Rama T."/>
        </authorList>
    </citation>
    <scope>NUCLEOTIDE SEQUENCE</scope>
    <source>
        <strain evidence="1">TRa3180A</strain>
    </source>
</reference>
<dbReference type="Proteomes" id="UP000887226">
    <property type="component" value="Unassembled WGS sequence"/>
</dbReference>
<comment type="caution">
    <text evidence="1">The sequence shown here is derived from an EMBL/GenBank/DDBJ whole genome shotgun (WGS) entry which is preliminary data.</text>
</comment>
<gene>
    <name evidence="1" type="ORF">BJ878DRAFT_428669</name>
</gene>
<organism evidence="1 2">
    <name type="scientific">Calycina marina</name>
    <dbReference type="NCBI Taxonomy" id="1763456"/>
    <lineage>
        <taxon>Eukaryota</taxon>
        <taxon>Fungi</taxon>
        <taxon>Dikarya</taxon>
        <taxon>Ascomycota</taxon>
        <taxon>Pezizomycotina</taxon>
        <taxon>Leotiomycetes</taxon>
        <taxon>Helotiales</taxon>
        <taxon>Pezizellaceae</taxon>
        <taxon>Calycina</taxon>
    </lineage>
</organism>